<reference evidence="1 2" key="1">
    <citation type="submission" date="2024-01" db="EMBL/GenBank/DDBJ databases">
        <title>Comparative genomics of Cryptococcus and Kwoniella reveals pathogenesis evolution and contrasting modes of karyotype evolution via chromosome fusion or intercentromeric recombination.</title>
        <authorList>
            <person name="Coelho M.A."/>
            <person name="David-Palma M."/>
            <person name="Shea T."/>
            <person name="Bowers K."/>
            <person name="McGinley-Smith S."/>
            <person name="Mohammad A.W."/>
            <person name="Gnirke A."/>
            <person name="Yurkov A.M."/>
            <person name="Nowrousian M."/>
            <person name="Sun S."/>
            <person name="Cuomo C.A."/>
            <person name="Heitman J."/>
        </authorList>
    </citation>
    <scope>NUCLEOTIDE SEQUENCE [LARGE SCALE GENOMIC DNA]</scope>
    <source>
        <strain evidence="1 2">7685027</strain>
    </source>
</reference>
<gene>
    <name evidence="1" type="ORF">IAS62_002966</name>
</gene>
<accession>A0ABZ2AT04</accession>
<protein>
    <submittedName>
        <fullName evidence="1">Uncharacterized protein</fullName>
    </submittedName>
</protein>
<keyword evidence="2" id="KW-1185">Reference proteome</keyword>
<organism evidence="1 2">
    <name type="scientific">Cryptococcus decagattii</name>
    <dbReference type="NCBI Taxonomy" id="1859122"/>
    <lineage>
        <taxon>Eukaryota</taxon>
        <taxon>Fungi</taxon>
        <taxon>Dikarya</taxon>
        <taxon>Basidiomycota</taxon>
        <taxon>Agaricomycotina</taxon>
        <taxon>Tremellomycetes</taxon>
        <taxon>Tremellales</taxon>
        <taxon>Cryptococcaceae</taxon>
        <taxon>Cryptococcus</taxon>
        <taxon>Cryptococcus gattii species complex</taxon>
    </lineage>
</organism>
<dbReference type="RefSeq" id="XP_064720895.1">
    <property type="nucleotide sequence ID" value="XM_064864823.1"/>
</dbReference>
<sequence>MQTPPTCEEIGKWRKRTSEARDEELRNKDIRPLLQVKNLCCLSANGLKHYIRTWHNIPVVGPAGLSRKKICSRVKSKHYPLTGRCDCADCA</sequence>
<dbReference type="EMBL" id="CP143809">
    <property type="protein sequence ID" value="WVO21656.1"/>
    <property type="molecule type" value="Genomic_DNA"/>
</dbReference>
<proteinExistence type="predicted"/>
<evidence type="ECO:0000313" key="1">
    <source>
        <dbReference type="EMBL" id="WVO21656.1"/>
    </source>
</evidence>
<evidence type="ECO:0000313" key="2">
    <source>
        <dbReference type="Proteomes" id="UP001432216"/>
    </source>
</evidence>
<dbReference type="GeneID" id="89989739"/>
<name>A0ABZ2AT04_9TREE</name>
<dbReference type="Proteomes" id="UP001432216">
    <property type="component" value="Chromosome 4"/>
</dbReference>